<gene>
    <name evidence="14" type="ORF">PMAYCL1PPCAC_30942</name>
</gene>
<dbReference type="GO" id="GO:0043410">
    <property type="term" value="P:positive regulation of MAPK cascade"/>
    <property type="evidence" value="ECO:0007669"/>
    <property type="project" value="TreeGrafter"/>
</dbReference>
<dbReference type="PRINTS" id="PR00237">
    <property type="entry name" value="GPCRRHODOPSN"/>
</dbReference>
<feature type="transmembrane region" description="Helical" evidence="12">
    <location>
        <begin position="140"/>
        <end position="170"/>
    </location>
</feature>
<evidence type="ECO:0000256" key="4">
    <source>
        <dbReference type="ARBA" id="ARBA00022989"/>
    </source>
</evidence>
<dbReference type="InterPro" id="IPR000276">
    <property type="entry name" value="GPCR_Rhodpsn"/>
</dbReference>
<evidence type="ECO:0000256" key="7">
    <source>
        <dbReference type="ARBA" id="ARBA00023157"/>
    </source>
</evidence>
<evidence type="ECO:0000256" key="8">
    <source>
        <dbReference type="ARBA" id="ARBA00023170"/>
    </source>
</evidence>
<organism evidence="14 15">
    <name type="scientific">Pristionchus mayeri</name>
    <dbReference type="NCBI Taxonomy" id="1317129"/>
    <lineage>
        <taxon>Eukaryota</taxon>
        <taxon>Metazoa</taxon>
        <taxon>Ecdysozoa</taxon>
        <taxon>Nematoda</taxon>
        <taxon>Chromadorea</taxon>
        <taxon>Rhabditida</taxon>
        <taxon>Rhabditina</taxon>
        <taxon>Diplogasteromorpha</taxon>
        <taxon>Diplogasteroidea</taxon>
        <taxon>Neodiplogasteridae</taxon>
        <taxon>Pristionchus</taxon>
    </lineage>
</organism>
<evidence type="ECO:0000256" key="6">
    <source>
        <dbReference type="ARBA" id="ARBA00023136"/>
    </source>
</evidence>
<protein>
    <recommendedName>
        <fullName evidence="13">G-protein coupled receptors family 1 profile domain-containing protein</fullName>
    </recommendedName>
</protein>
<feature type="domain" description="G-protein coupled receptors family 1 profile" evidence="13">
    <location>
        <begin position="89"/>
        <end position="389"/>
    </location>
</feature>
<name>A0AAN5IC43_9BILA</name>
<dbReference type="GO" id="GO:0004993">
    <property type="term" value="F:G protein-coupled serotonin receptor activity"/>
    <property type="evidence" value="ECO:0007669"/>
    <property type="project" value="UniProtKB-ARBA"/>
</dbReference>
<keyword evidence="4 12" id="KW-1133">Transmembrane helix</keyword>
<dbReference type="SMART" id="SM01381">
    <property type="entry name" value="7TM_GPCR_Srsx"/>
    <property type="match status" value="1"/>
</dbReference>
<evidence type="ECO:0000256" key="9">
    <source>
        <dbReference type="ARBA" id="ARBA00023224"/>
    </source>
</evidence>
<evidence type="ECO:0000256" key="3">
    <source>
        <dbReference type="ARBA" id="ARBA00022692"/>
    </source>
</evidence>
<sequence>VIAVHSKIGRRGNTRETKRGKRRKENDRTKEEKKKSDERGTGRQRERRILHSRCQPPAVNAASAAMAETAQTIAILIVVLLMIVCTMAGNAMVCLAVLLVRTLKQPPNFLLVSLAVADFFVGCIVMPLGLTQLLTENNKWILPSFLCGVYTVLDLALCTASIVNLCMISVDRYLAISRPLRYSAQRTTKRILYYIAVVWIAAAIVSLSSITFLIMKPRNETTETCDVPQNPAYQIGATIIAFYAPTLIMVIVYVKIWSAAKRLARQDKILGVESYVNKAIPDRIPLPDKRVSQSSQTSEGERKLLHRPSFILHNLKFHHARNSTEHSQRSENKAQKTLGVMMGIYIVCWLPFFIRALYCALRQVPPDTTFDLVVLWLGYSNSMLNPMIYCKYNKEFRVPFREMLCCRFSTLQNVMRHEEFNNKFGDIKGVVRRTESNGESNGEMQMSM</sequence>
<feature type="transmembrane region" description="Helical" evidence="12">
    <location>
        <begin position="109"/>
        <end position="128"/>
    </location>
</feature>
<dbReference type="Proteomes" id="UP001328107">
    <property type="component" value="Unassembled WGS sequence"/>
</dbReference>
<keyword evidence="6 12" id="KW-0472">Membrane</keyword>
<proteinExistence type="inferred from homology"/>
<evidence type="ECO:0000256" key="11">
    <source>
        <dbReference type="SAM" id="MobiDB-lite"/>
    </source>
</evidence>
<evidence type="ECO:0000256" key="1">
    <source>
        <dbReference type="ARBA" id="ARBA00004651"/>
    </source>
</evidence>
<feature type="transmembrane region" description="Helical" evidence="12">
    <location>
        <begin position="191"/>
        <end position="215"/>
    </location>
</feature>
<keyword evidence="5 10" id="KW-0297">G-protein coupled receptor</keyword>
<dbReference type="PROSITE" id="PS00237">
    <property type="entry name" value="G_PROTEIN_RECEP_F1_1"/>
    <property type="match status" value="1"/>
</dbReference>
<evidence type="ECO:0000313" key="14">
    <source>
        <dbReference type="EMBL" id="GMR60747.1"/>
    </source>
</evidence>
<keyword evidence="8 10" id="KW-0675">Receptor</keyword>
<comment type="subcellular location">
    <subcellularLocation>
        <location evidence="1">Cell membrane</location>
        <topology evidence="1">Multi-pass membrane protein</topology>
    </subcellularLocation>
</comment>
<comment type="caution">
    <text evidence="14">The sequence shown here is derived from an EMBL/GenBank/DDBJ whole genome shotgun (WGS) entry which is preliminary data.</text>
</comment>
<keyword evidence="2" id="KW-1003">Cell membrane</keyword>
<keyword evidence="7" id="KW-1015">Disulfide bond</keyword>
<dbReference type="PROSITE" id="PS50262">
    <property type="entry name" value="G_PROTEIN_RECEP_F1_2"/>
    <property type="match status" value="1"/>
</dbReference>
<evidence type="ECO:0000256" key="2">
    <source>
        <dbReference type="ARBA" id="ARBA00022475"/>
    </source>
</evidence>
<feature type="transmembrane region" description="Helical" evidence="12">
    <location>
        <begin position="338"/>
        <end position="358"/>
    </location>
</feature>
<dbReference type="PANTHER" id="PTHR24248">
    <property type="entry name" value="ADRENERGIC RECEPTOR-RELATED G-PROTEIN COUPLED RECEPTOR"/>
    <property type="match status" value="1"/>
</dbReference>
<feature type="region of interest" description="Disordered" evidence="11">
    <location>
        <begin position="1"/>
        <end position="49"/>
    </location>
</feature>
<dbReference type="GO" id="GO:0071880">
    <property type="term" value="P:adenylate cyclase-activating adrenergic receptor signaling pathway"/>
    <property type="evidence" value="ECO:0007669"/>
    <property type="project" value="TreeGrafter"/>
</dbReference>
<dbReference type="SUPFAM" id="SSF81321">
    <property type="entry name" value="Family A G protein-coupled receptor-like"/>
    <property type="match status" value="1"/>
</dbReference>
<evidence type="ECO:0000256" key="10">
    <source>
        <dbReference type="RuleBase" id="RU000688"/>
    </source>
</evidence>
<dbReference type="InterPro" id="IPR017452">
    <property type="entry name" value="GPCR_Rhodpsn_7TM"/>
</dbReference>
<evidence type="ECO:0000256" key="5">
    <source>
        <dbReference type="ARBA" id="ARBA00023040"/>
    </source>
</evidence>
<comment type="similarity">
    <text evidence="10">Belongs to the G-protein coupled receptor 1 family.</text>
</comment>
<feature type="transmembrane region" description="Helical" evidence="12">
    <location>
        <begin position="73"/>
        <end position="100"/>
    </location>
</feature>
<evidence type="ECO:0000313" key="15">
    <source>
        <dbReference type="Proteomes" id="UP001328107"/>
    </source>
</evidence>
<accession>A0AAN5IC43</accession>
<reference evidence="15" key="1">
    <citation type="submission" date="2022-10" db="EMBL/GenBank/DDBJ databases">
        <title>Genome assembly of Pristionchus species.</title>
        <authorList>
            <person name="Yoshida K."/>
            <person name="Sommer R.J."/>
        </authorList>
    </citation>
    <scope>NUCLEOTIDE SEQUENCE [LARGE SCALE GENOMIC DNA]</scope>
    <source>
        <strain evidence="15">RS5460</strain>
    </source>
</reference>
<dbReference type="CDD" id="cd15329">
    <property type="entry name" value="7tmA_5-HT7"/>
    <property type="match status" value="1"/>
</dbReference>
<feature type="non-terminal residue" evidence="14">
    <location>
        <position position="1"/>
    </location>
</feature>
<feature type="transmembrane region" description="Helical" evidence="12">
    <location>
        <begin position="235"/>
        <end position="256"/>
    </location>
</feature>
<dbReference type="AlphaFoldDB" id="A0AAN5IC43"/>
<dbReference type="Gene3D" id="1.20.1070.10">
    <property type="entry name" value="Rhodopsin 7-helix transmembrane proteins"/>
    <property type="match status" value="1"/>
</dbReference>
<evidence type="ECO:0000256" key="12">
    <source>
        <dbReference type="SAM" id="Phobius"/>
    </source>
</evidence>
<feature type="compositionally biased region" description="Basic residues" evidence="11">
    <location>
        <begin position="7"/>
        <end position="23"/>
    </location>
</feature>
<dbReference type="GO" id="GO:0005886">
    <property type="term" value="C:plasma membrane"/>
    <property type="evidence" value="ECO:0007669"/>
    <property type="project" value="UniProtKB-SubCell"/>
</dbReference>
<dbReference type="EMBL" id="BTRK01000006">
    <property type="protein sequence ID" value="GMR60747.1"/>
    <property type="molecule type" value="Genomic_DNA"/>
</dbReference>
<keyword evidence="3 10" id="KW-0812">Transmembrane</keyword>
<keyword evidence="15" id="KW-1185">Reference proteome</keyword>
<dbReference type="Pfam" id="PF00001">
    <property type="entry name" value="7tm_1"/>
    <property type="match status" value="1"/>
</dbReference>
<keyword evidence="9 10" id="KW-0807">Transducer</keyword>
<evidence type="ECO:0000259" key="13">
    <source>
        <dbReference type="PROSITE" id="PS50262"/>
    </source>
</evidence>
<feature type="compositionally biased region" description="Basic and acidic residues" evidence="11">
    <location>
        <begin position="24"/>
        <end position="49"/>
    </location>
</feature>
<dbReference type="PANTHER" id="PTHR24248:SF199">
    <property type="entry name" value="IP13425P-RELATED"/>
    <property type="match status" value="1"/>
</dbReference>